<dbReference type="NCBIfam" id="TIGR03214">
    <property type="entry name" value="ura-cupin"/>
    <property type="match status" value="1"/>
</dbReference>
<gene>
    <name evidence="2" type="ORF">GCM10007100_15350</name>
</gene>
<evidence type="ECO:0000259" key="1">
    <source>
        <dbReference type="Pfam" id="PF07883"/>
    </source>
</evidence>
<evidence type="ECO:0000313" key="3">
    <source>
        <dbReference type="Proteomes" id="UP000644507"/>
    </source>
</evidence>
<organism evidence="2 3">
    <name type="scientific">Roseibacillus persicicus</name>
    <dbReference type="NCBI Taxonomy" id="454148"/>
    <lineage>
        <taxon>Bacteria</taxon>
        <taxon>Pseudomonadati</taxon>
        <taxon>Verrucomicrobiota</taxon>
        <taxon>Verrucomicrobiia</taxon>
        <taxon>Verrucomicrobiales</taxon>
        <taxon>Verrucomicrobiaceae</taxon>
        <taxon>Roseibacillus</taxon>
    </lineage>
</organism>
<accession>A0A918TKH5</accession>
<protein>
    <submittedName>
        <fullName evidence="2">Cupin</fullName>
    </submittedName>
</protein>
<reference evidence="2" key="2">
    <citation type="submission" date="2020-09" db="EMBL/GenBank/DDBJ databases">
        <authorList>
            <person name="Sun Q."/>
            <person name="Kim S."/>
        </authorList>
    </citation>
    <scope>NUCLEOTIDE SEQUENCE</scope>
    <source>
        <strain evidence="2">KCTC 12988</strain>
    </source>
</reference>
<dbReference type="CDD" id="cd02212">
    <property type="entry name" value="cupin_UGlyAH_C"/>
    <property type="match status" value="1"/>
</dbReference>
<proteinExistence type="predicted"/>
<dbReference type="EMBL" id="BMXI01000005">
    <property type="protein sequence ID" value="GHC50194.1"/>
    <property type="molecule type" value="Genomic_DNA"/>
</dbReference>
<name>A0A918TKH5_9BACT</name>
<reference evidence="2" key="1">
    <citation type="journal article" date="2014" name="Int. J. Syst. Evol. Microbiol.">
        <title>Complete genome sequence of Corynebacterium casei LMG S-19264T (=DSM 44701T), isolated from a smear-ripened cheese.</title>
        <authorList>
            <consortium name="US DOE Joint Genome Institute (JGI-PGF)"/>
            <person name="Walter F."/>
            <person name="Albersmeier A."/>
            <person name="Kalinowski J."/>
            <person name="Ruckert C."/>
        </authorList>
    </citation>
    <scope>NUCLEOTIDE SEQUENCE</scope>
    <source>
        <strain evidence="2">KCTC 12988</strain>
    </source>
</reference>
<dbReference type="InterPro" id="IPR044697">
    <property type="entry name" value="UGlyAH_cupin_C"/>
</dbReference>
<evidence type="ECO:0000313" key="2">
    <source>
        <dbReference type="EMBL" id="GHC50194.1"/>
    </source>
</evidence>
<sequence>MTLFGKTRTKVAARHALIAPDGLVPSDFPGWQGVVANVILSPAMGANLSQILLTFPDEESDSLAIFPADKHEHALYLETGTVQVAYEGKEVTLEPGGFLFTPCETELRITSQTAARLTLFRKVYQQGGQDLPPSVLGNANEVMGEPFLGNEKALLKTLLPIDPRYDLAMNIFTYQPGATLPFVETHIMEHGLLMLSGQGIYRLEDDYYPVMQGDAIWMAPYCPQWFVAMGDEPASYLYYKDVQRLP</sequence>
<dbReference type="Pfam" id="PF07883">
    <property type="entry name" value="Cupin_2"/>
    <property type="match status" value="1"/>
</dbReference>
<dbReference type="InterPro" id="IPR017627">
    <property type="entry name" value="UGHY"/>
</dbReference>
<dbReference type="SUPFAM" id="SSF51182">
    <property type="entry name" value="RmlC-like cupins"/>
    <property type="match status" value="1"/>
</dbReference>
<dbReference type="RefSeq" id="WP_189569239.1">
    <property type="nucleotide sequence ID" value="NZ_BMXI01000005.1"/>
</dbReference>
<dbReference type="AlphaFoldDB" id="A0A918TKH5"/>
<dbReference type="Proteomes" id="UP000644507">
    <property type="component" value="Unassembled WGS sequence"/>
</dbReference>
<dbReference type="Gene3D" id="2.60.120.10">
    <property type="entry name" value="Jelly Rolls"/>
    <property type="match status" value="2"/>
</dbReference>
<dbReference type="InterPro" id="IPR014710">
    <property type="entry name" value="RmlC-like_jellyroll"/>
</dbReference>
<dbReference type="PANTHER" id="PTHR34571">
    <property type="entry name" value="(S)-UREIDOGLYCINE AMINOHYDROLASE"/>
    <property type="match status" value="1"/>
</dbReference>
<dbReference type="GO" id="GO:0071522">
    <property type="term" value="F:ureidoglycine aminohydrolase activity"/>
    <property type="evidence" value="ECO:0007669"/>
    <property type="project" value="InterPro"/>
</dbReference>
<dbReference type="InterPro" id="IPR011051">
    <property type="entry name" value="RmlC_Cupin_sf"/>
</dbReference>
<dbReference type="PANTHER" id="PTHR34571:SF1">
    <property type="entry name" value="(S)-UREIDOGLYCINE AMINOHYDROLASE"/>
    <property type="match status" value="1"/>
</dbReference>
<feature type="domain" description="Cupin type-2" evidence="1">
    <location>
        <begin position="171"/>
        <end position="237"/>
    </location>
</feature>
<keyword evidence="3" id="KW-1185">Reference proteome</keyword>
<comment type="caution">
    <text evidence="2">The sequence shown here is derived from an EMBL/GenBank/DDBJ whole genome shotgun (WGS) entry which is preliminary data.</text>
</comment>
<dbReference type="InterPro" id="IPR013096">
    <property type="entry name" value="Cupin_2"/>
</dbReference>